<feature type="compositionally biased region" description="Gly residues" evidence="1">
    <location>
        <begin position="303"/>
        <end position="318"/>
    </location>
</feature>
<feature type="region of interest" description="Disordered" evidence="1">
    <location>
        <begin position="194"/>
        <end position="318"/>
    </location>
</feature>
<feature type="compositionally biased region" description="Basic and acidic residues" evidence="1">
    <location>
        <begin position="20"/>
        <end position="31"/>
    </location>
</feature>
<dbReference type="PANTHER" id="PTHR16186:SF11">
    <property type="entry name" value="SIGNAL-TRANSDUCING ADAPTOR PROTEIN 2"/>
    <property type="match status" value="1"/>
</dbReference>
<evidence type="ECO:0000313" key="2">
    <source>
        <dbReference type="Ensembl" id="ENSJHYP00000009359.1"/>
    </source>
</evidence>
<dbReference type="InterPro" id="IPR039111">
    <property type="entry name" value="STAP1/STAP2"/>
</dbReference>
<dbReference type="InterPro" id="IPR011993">
    <property type="entry name" value="PH-like_dom_sf"/>
</dbReference>
<organism evidence="2 3">
    <name type="scientific">Junco hyemalis</name>
    <name type="common">Dark-eyed junco</name>
    <dbReference type="NCBI Taxonomy" id="40217"/>
    <lineage>
        <taxon>Eukaryota</taxon>
        <taxon>Metazoa</taxon>
        <taxon>Chordata</taxon>
        <taxon>Craniata</taxon>
        <taxon>Vertebrata</taxon>
        <taxon>Euteleostomi</taxon>
        <taxon>Archelosauria</taxon>
        <taxon>Archosauria</taxon>
        <taxon>Dinosauria</taxon>
        <taxon>Saurischia</taxon>
        <taxon>Theropoda</taxon>
        <taxon>Coelurosauria</taxon>
        <taxon>Aves</taxon>
        <taxon>Neognathae</taxon>
        <taxon>Neoaves</taxon>
        <taxon>Telluraves</taxon>
        <taxon>Australaves</taxon>
        <taxon>Passeriformes</taxon>
        <taxon>Passerellidae</taxon>
        <taxon>Junco</taxon>
    </lineage>
</organism>
<evidence type="ECO:0000313" key="3">
    <source>
        <dbReference type="Proteomes" id="UP000694408"/>
    </source>
</evidence>
<proteinExistence type="predicted"/>
<evidence type="ECO:0000256" key="1">
    <source>
        <dbReference type="SAM" id="MobiDB-lite"/>
    </source>
</evidence>
<feature type="compositionally biased region" description="Low complexity" evidence="1">
    <location>
        <begin position="36"/>
        <end position="48"/>
    </location>
</feature>
<reference evidence="2" key="2">
    <citation type="submission" date="2025-09" db="UniProtKB">
        <authorList>
            <consortium name="Ensembl"/>
        </authorList>
    </citation>
    <scope>IDENTIFICATION</scope>
</reference>
<dbReference type="GO" id="GO:0035591">
    <property type="term" value="F:signaling adaptor activity"/>
    <property type="evidence" value="ECO:0007669"/>
    <property type="project" value="InterPro"/>
</dbReference>
<sequence>AAGMERPVRLPRGTRPRARHYYEGFVEKRGPGDQVGDTAGTDPGTPGTERQERPSGVPGDPGTAPGTPGHCPSPGPPAVLPMKSWEMQEMWRGFILTMAKVGMPPDLALLPGHISQLLEALREEQQRRGTSVVPSCFFQVTRAEAELLLELSAPGGNLLLRPGGHGQGVSVTTRQEQSGRAVLKHYRVKREPQGYLIDLETPVSDTGQGGAGAGDRDPNPGHPPEPPGWDPWGHPRDWHRVGYASPGLGTPRVAPRGGGPPRAGAQGTGTPKRRDREPLRFGIPGNWDPQRAAAKGVGPPRGARGGGQGMGGTRGVPE</sequence>
<dbReference type="Proteomes" id="UP000694408">
    <property type="component" value="Unplaced"/>
</dbReference>
<feature type="compositionally biased region" description="Low complexity" evidence="1">
    <location>
        <begin position="56"/>
        <end position="69"/>
    </location>
</feature>
<dbReference type="AlphaFoldDB" id="A0A8C5ITP5"/>
<dbReference type="PANTHER" id="PTHR16186">
    <property type="entry name" value="SIGNAL-TRANSDUCING ADAPTOR PROTEIN-RELATED"/>
    <property type="match status" value="1"/>
</dbReference>
<feature type="region of interest" description="Disordered" evidence="1">
    <location>
        <begin position="1"/>
        <end position="80"/>
    </location>
</feature>
<reference evidence="2" key="1">
    <citation type="submission" date="2025-08" db="UniProtKB">
        <authorList>
            <consortium name="Ensembl"/>
        </authorList>
    </citation>
    <scope>IDENTIFICATION</scope>
</reference>
<name>A0A8C5ITP5_JUNHY</name>
<dbReference type="Gene3D" id="2.30.29.30">
    <property type="entry name" value="Pleckstrin-homology domain (PH domain)/Phosphotyrosine-binding domain (PTB)"/>
    <property type="match status" value="1"/>
</dbReference>
<protein>
    <recommendedName>
        <fullName evidence="4">STAP2 protein</fullName>
    </recommendedName>
</protein>
<dbReference type="SUPFAM" id="SSF55550">
    <property type="entry name" value="SH2 domain"/>
    <property type="match status" value="1"/>
</dbReference>
<evidence type="ECO:0008006" key="4">
    <source>
        <dbReference type="Google" id="ProtNLM"/>
    </source>
</evidence>
<feature type="compositionally biased region" description="Low complexity" evidence="1">
    <location>
        <begin position="291"/>
        <end position="302"/>
    </location>
</feature>
<accession>A0A8C5ITP5</accession>
<keyword evidence="3" id="KW-1185">Reference proteome</keyword>
<feature type="compositionally biased region" description="Pro residues" evidence="1">
    <location>
        <begin position="220"/>
        <end position="229"/>
    </location>
</feature>
<dbReference type="Ensembl" id="ENSJHYT00000011348.1">
    <property type="protein sequence ID" value="ENSJHYP00000009359.1"/>
    <property type="gene ID" value="ENSJHYG00000007391.1"/>
</dbReference>
<dbReference type="InterPro" id="IPR036860">
    <property type="entry name" value="SH2_dom_sf"/>
</dbReference>
<dbReference type="Gene3D" id="3.30.505.10">
    <property type="entry name" value="SH2 domain"/>
    <property type="match status" value="1"/>
</dbReference>